<name>A0A7N1A843_KALFE</name>
<dbReference type="Pfam" id="PF01776">
    <property type="entry name" value="Ribosomal_L22e"/>
    <property type="match status" value="1"/>
</dbReference>
<sequence length="75" mass="8158">MNNAAADGLKGRKKSVVFTIDHAKPVEDKIIDIGSLKKFLQEMIKVSGKSGALGDVVLVTREKSKSIIIVDTTFR</sequence>
<dbReference type="GO" id="GO:1990904">
    <property type="term" value="C:ribonucleoprotein complex"/>
    <property type="evidence" value="ECO:0007669"/>
    <property type="project" value="UniProtKB-KW"/>
</dbReference>
<dbReference type="GO" id="GO:0005840">
    <property type="term" value="C:ribosome"/>
    <property type="evidence" value="ECO:0007669"/>
    <property type="project" value="UniProtKB-KW"/>
</dbReference>
<proteinExistence type="inferred from homology"/>
<dbReference type="PANTHER" id="PTHR10064">
    <property type="entry name" value="60S RIBOSOMAL PROTEIN L22"/>
    <property type="match status" value="1"/>
</dbReference>
<dbReference type="GO" id="GO:0002181">
    <property type="term" value="P:cytoplasmic translation"/>
    <property type="evidence" value="ECO:0007669"/>
    <property type="project" value="TreeGrafter"/>
</dbReference>
<accession>A0A7N1A843</accession>
<dbReference type="Gramene" id="Kaladp0281s0001.1.v1.1">
    <property type="protein sequence ID" value="Kaladp0281s0001.1.v1.1.CDS.1"/>
    <property type="gene ID" value="Kaladp0281s0001.v1.1"/>
</dbReference>
<evidence type="ECO:0000256" key="3">
    <source>
        <dbReference type="ARBA" id="ARBA00023274"/>
    </source>
</evidence>
<evidence type="ECO:0000313" key="7">
    <source>
        <dbReference type="Proteomes" id="UP000594263"/>
    </source>
</evidence>
<dbReference type="AlphaFoldDB" id="A0A7N1A843"/>
<dbReference type="Proteomes" id="UP000594263">
    <property type="component" value="Unplaced"/>
</dbReference>
<dbReference type="GO" id="GO:0003735">
    <property type="term" value="F:structural constituent of ribosome"/>
    <property type="evidence" value="ECO:0007669"/>
    <property type="project" value="InterPro"/>
</dbReference>
<evidence type="ECO:0000256" key="2">
    <source>
        <dbReference type="ARBA" id="ARBA00022980"/>
    </source>
</evidence>
<evidence type="ECO:0000256" key="1">
    <source>
        <dbReference type="ARBA" id="ARBA00007817"/>
    </source>
</evidence>
<evidence type="ECO:0000313" key="6">
    <source>
        <dbReference type="EnsemblPlants" id="Kaladp0281s0001.1.v1.1.CDS.1"/>
    </source>
</evidence>
<dbReference type="EnsemblPlants" id="Kaladp0281s0001.1.v1.1">
    <property type="protein sequence ID" value="Kaladp0281s0001.1.v1.1.CDS.1"/>
    <property type="gene ID" value="Kaladp0281s0001.v1.1"/>
</dbReference>
<organism evidence="6 7">
    <name type="scientific">Kalanchoe fedtschenkoi</name>
    <name type="common">Lavender scallops</name>
    <name type="synonym">South American air plant</name>
    <dbReference type="NCBI Taxonomy" id="63787"/>
    <lineage>
        <taxon>Eukaryota</taxon>
        <taxon>Viridiplantae</taxon>
        <taxon>Streptophyta</taxon>
        <taxon>Embryophyta</taxon>
        <taxon>Tracheophyta</taxon>
        <taxon>Spermatophyta</taxon>
        <taxon>Magnoliopsida</taxon>
        <taxon>eudicotyledons</taxon>
        <taxon>Gunneridae</taxon>
        <taxon>Pentapetalae</taxon>
        <taxon>Saxifragales</taxon>
        <taxon>Crassulaceae</taxon>
        <taxon>Kalanchoe</taxon>
    </lineage>
</organism>
<dbReference type="InterPro" id="IPR002671">
    <property type="entry name" value="Ribosomal_eL22"/>
</dbReference>
<dbReference type="GO" id="GO:0003723">
    <property type="term" value="F:RNA binding"/>
    <property type="evidence" value="ECO:0007669"/>
    <property type="project" value="TreeGrafter"/>
</dbReference>
<evidence type="ECO:0000256" key="4">
    <source>
        <dbReference type="ARBA" id="ARBA00040613"/>
    </source>
</evidence>
<keyword evidence="3" id="KW-0687">Ribonucleoprotein</keyword>
<keyword evidence="2" id="KW-0689">Ribosomal protein</keyword>
<dbReference type="OMA" id="WLWVVDE"/>
<keyword evidence="7" id="KW-1185">Reference proteome</keyword>
<evidence type="ECO:0000256" key="5">
    <source>
        <dbReference type="ARBA" id="ARBA00041214"/>
    </source>
</evidence>
<dbReference type="InterPro" id="IPR038526">
    <property type="entry name" value="Ribosomal_eL22_sf"/>
</dbReference>
<reference evidence="6" key="1">
    <citation type="submission" date="2021-01" db="UniProtKB">
        <authorList>
            <consortium name="EnsemblPlants"/>
        </authorList>
    </citation>
    <scope>IDENTIFICATION</scope>
</reference>
<dbReference type="PANTHER" id="PTHR10064:SF0">
    <property type="entry name" value="FI24544P1-RELATED"/>
    <property type="match status" value="1"/>
</dbReference>
<dbReference type="Gene3D" id="3.30.1360.210">
    <property type="match status" value="1"/>
</dbReference>
<comment type="similarity">
    <text evidence="1">Belongs to the eukaryotic ribosomal protein eL22 family.</text>
</comment>
<protein>
    <recommendedName>
        <fullName evidence="4">Large ribosomal subunit protein eL22</fullName>
    </recommendedName>
    <alternativeName>
        <fullName evidence="5">60S ribosomal protein L22</fullName>
    </alternativeName>
</protein>